<dbReference type="EMBL" id="CAADRP010001719">
    <property type="protein sequence ID" value="VFU50251.1"/>
    <property type="molecule type" value="Genomic_DNA"/>
</dbReference>
<feature type="compositionally biased region" description="Polar residues" evidence="1">
    <location>
        <begin position="23"/>
        <end position="33"/>
    </location>
</feature>
<evidence type="ECO:0000313" key="2">
    <source>
        <dbReference type="EMBL" id="VFU50251.1"/>
    </source>
</evidence>
<accession>A0A6N2MQ35</accession>
<proteinExistence type="predicted"/>
<gene>
    <name evidence="2" type="ORF">SVIM_LOCUS334074</name>
</gene>
<reference evidence="2" key="1">
    <citation type="submission" date="2019-03" db="EMBL/GenBank/DDBJ databases">
        <authorList>
            <person name="Mank J."/>
            <person name="Almeida P."/>
        </authorList>
    </citation>
    <scope>NUCLEOTIDE SEQUENCE</scope>
    <source>
        <strain evidence="2">78183</strain>
    </source>
</reference>
<evidence type="ECO:0000256" key="1">
    <source>
        <dbReference type="SAM" id="MobiDB-lite"/>
    </source>
</evidence>
<feature type="compositionally biased region" description="Polar residues" evidence="1">
    <location>
        <begin position="1"/>
        <end position="14"/>
    </location>
</feature>
<organism evidence="2">
    <name type="scientific">Salix viminalis</name>
    <name type="common">Common osier</name>
    <name type="synonym">Basket willow</name>
    <dbReference type="NCBI Taxonomy" id="40686"/>
    <lineage>
        <taxon>Eukaryota</taxon>
        <taxon>Viridiplantae</taxon>
        <taxon>Streptophyta</taxon>
        <taxon>Embryophyta</taxon>
        <taxon>Tracheophyta</taxon>
        <taxon>Spermatophyta</taxon>
        <taxon>Magnoliopsida</taxon>
        <taxon>eudicotyledons</taxon>
        <taxon>Gunneridae</taxon>
        <taxon>Pentapetalae</taxon>
        <taxon>rosids</taxon>
        <taxon>fabids</taxon>
        <taxon>Malpighiales</taxon>
        <taxon>Salicaceae</taxon>
        <taxon>Saliceae</taxon>
        <taxon>Salix</taxon>
    </lineage>
</organism>
<feature type="region of interest" description="Disordered" evidence="1">
    <location>
        <begin position="1"/>
        <end position="33"/>
    </location>
</feature>
<protein>
    <submittedName>
        <fullName evidence="2">Uncharacterized protein</fullName>
    </submittedName>
</protein>
<sequence length="33" mass="3643">MISRSPSFIGNHSLSKPILAPKPSTQSHYAFSR</sequence>
<dbReference type="AlphaFoldDB" id="A0A6N2MQ35"/>
<name>A0A6N2MQ35_SALVM</name>